<dbReference type="AlphaFoldDB" id="E6U6W8"/>
<dbReference type="PANTHER" id="PTHR43394">
    <property type="entry name" value="ATP-DEPENDENT PERMEASE MDL1, MITOCHONDRIAL"/>
    <property type="match status" value="1"/>
</dbReference>
<keyword evidence="2 7" id="KW-0812">Transmembrane</keyword>
<dbReference type="PANTHER" id="PTHR43394:SF1">
    <property type="entry name" value="ATP-BINDING CASSETTE SUB-FAMILY B MEMBER 10, MITOCHONDRIAL"/>
    <property type="match status" value="1"/>
</dbReference>
<organism evidence="10 11">
    <name type="scientific">Ethanoligenens harbinense (strain DSM 18485 / JCM 12961 / CGMCC 1.5033 / YUAN-3)</name>
    <dbReference type="NCBI Taxonomy" id="663278"/>
    <lineage>
        <taxon>Bacteria</taxon>
        <taxon>Bacillati</taxon>
        <taxon>Bacillota</taxon>
        <taxon>Clostridia</taxon>
        <taxon>Eubacteriales</taxon>
        <taxon>Oscillospiraceae</taxon>
        <taxon>Ethanoligenens</taxon>
    </lineage>
</organism>
<dbReference type="CDD" id="cd03251">
    <property type="entry name" value="ABCC_MsbA"/>
    <property type="match status" value="1"/>
</dbReference>
<dbReference type="InterPro" id="IPR003439">
    <property type="entry name" value="ABC_transporter-like_ATP-bd"/>
</dbReference>
<feature type="transmembrane region" description="Helical" evidence="7">
    <location>
        <begin position="54"/>
        <end position="74"/>
    </location>
</feature>
<dbReference type="eggNOG" id="COG1132">
    <property type="taxonomic scope" value="Bacteria"/>
</dbReference>
<evidence type="ECO:0000259" key="9">
    <source>
        <dbReference type="PROSITE" id="PS50929"/>
    </source>
</evidence>
<proteinExistence type="predicted"/>
<dbReference type="CDD" id="cd18549">
    <property type="entry name" value="ABC_6TM_YwjA_like"/>
    <property type="match status" value="1"/>
</dbReference>
<evidence type="ECO:0000313" key="10">
    <source>
        <dbReference type="EMBL" id="ADU26935.1"/>
    </source>
</evidence>
<dbReference type="PROSITE" id="PS50929">
    <property type="entry name" value="ABC_TM1F"/>
    <property type="match status" value="1"/>
</dbReference>
<protein>
    <submittedName>
        <fullName evidence="10">ABC transporter related protein</fullName>
    </submittedName>
</protein>
<dbReference type="InterPro" id="IPR017871">
    <property type="entry name" value="ABC_transporter-like_CS"/>
</dbReference>
<name>E6U6W8_ETHHY</name>
<keyword evidence="11" id="KW-1185">Reference proteome</keyword>
<dbReference type="PROSITE" id="PS00211">
    <property type="entry name" value="ABC_TRANSPORTER_1"/>
    <property type="match status" value="1"/>
</dbReference>
<dbReference type="InterPro" id="IPR036640">
    <property type="entry name" value="ABC1_TM_sf"/>
</dbReference>
<dbReference type="STRING" id="663278.Ethha_1398"/>
<gene>
    <name evidence="10" type="ordered locus">Ethha_1398</name>
</gene>
<dbReference type="InterPro" id="IPR011527">
    <property type="entry name" value="ABC1_TM_dom"/>
</dbReference>
<feature type="transmembrane region" description="Helical" evidence="7">
    <location>
        <begin position="251"/>
        <end position="269"/>
    </location>
</feature>
<dbReference type="Gene3D" id="3.40.50.300">
    <property type="entry name" value="P-loop containing nucleotide triphosphate hydrolases"/>
    <property type="match status" value="1"/>
</dbReference>
<feature type="transmembrane region" description="Helical" evidence="7">
    <location>
        <begin position="147"/>
        <end position="175"/>
    </location>
</feature>
<dbReference type="InterPro" id="IPR003593">
    <property type="entry name" value="AAA+_ATPase"/>
</dbReference>
<keyword evidence="3" id="KW-0547">Nucleotide-binding</keyword>
<dbReference type="FunFam" id="3.40.50.300:FF:000218">
    <property type="entry name" value="Multidrug ABC transporter ATP-binding protein"/>
    <property type="match status" value="1"/>
</dbReference>
<reference evidence="10 11" key="1">
    <citation type="submission" date="2010-12" db="EMBL/GenBank/DDBJ databases">
        <title>Complete sequence of Ethanoligenens harbinense YUAN-3.</title>
        <authorList>
            <person name="Lucas S."/>
            <person name="Copeland A."/>
            <person name="Lapidus A."/>
            <person name="Cheng J.-F."/>
            <person name="Bruce D."/>
            <person name="Goodwin L."/>
            <person name="Pitluck S."/>
            <person name="Chertkov O."/>
            <person name="Misra M."/>
            <person name="Detter J.C."/>
            <person name="Han C."/>
            <person name="Tapia R."/>
            <person name="Land M."/>
            <person name="Hauser L."/>
            <person name="Jeffries C."/>
            <person name="Kyrpides N."/>
            <person name="Ivanova N."/>
            <person name="Mikhailova N."/>
            <person name="Wang A."/>
            <person name="Mouttaki H."/>
            <person name="He Z."/>
            <person name="Zhou J."/>
            <person name="Hemme C.L."/>
            <person name="Woyke T."/>
        </authorList>
    </citation>
    <scope>NUCLEOTIDE SEQUENCE [LARGE SCALE GENOMIC DNA]</scope>
    <source>
        <strain evidence="11">DSM 18485 / JCM 12961 / CGMCC 1.5033 / YUAN-3</strain>
    </source>
</reference>
<dbReference type="KEGG" id="eha:Ethha_1398"/>
<keyword evidence="4" id="KW-0067">ATP-binding</keyword>
<evidence type="ECO:0000313" key="11">
    <source>
        <dbReference type="Proteomes" id="UP000001551"/>
    </source>
</evidence>
<dbReference type="Gene3D" id="1.20.1560.10">
    <property type="entry name" value="ABC transporter type 1, transmembrane domain"/>
    <property type="match status" value="1"/>
</dbReference>
<evidence type="ECO:0000256" key="5">
    <source>
        <dbReference type="ARBA" id="ARBA00022989"/>
    </source>
</evidence>
<comment type="subcellular location">
    <subcellularLocation>
        <location evidence="1">Cell membrane</location>
        <topology evidence="1">Multi-pass membrane protein</topology>
    </subcellularLocation>
</comment>
<feature type="domain" description="ABC transporter" evidence="8">
    <location>
        <begin position="338"/>
        <end position="573"/>
    </location>
</feature>
<dbReference type="InterPro" id="IPR027417">
    <property type="entry name" value="P-loop_NTPase"/>
</dbReference>
<evidence type="ECO:0000259" key="8">
    <source>
        <dbReference type="PROSITE" id="PS50893"/>
    </source>
</evidence>
<dbReference type="SMART" id="SM00382">
    <property type="entry name" value="AAA"/>
    <property type="match status" value="1"/>
</dbReference>
<evidence type="ECO:0000256" key="1">
    <source>
        <dbReference type="ARBA" id="ARBA00004651"/>
    </source>
</evidence>
<dbReference type="RefSeq" id="WP_013485290.1">
    <property type="nucleotide sequence ID" value="NC_014828.1"/>
</dbReference>
<dbReference type="GO" id="GO:0016887">
    <property type="term" value="F:ATP hydrolysis activity"/>
    <property type="evidence" value="ECO:0007669"/>
    <property type="project" value="InterPro"/>
</dbReference>
<evidence type="ECO:0000256" key="4">
    <source>
        <dbReference type="ARBA" id="ARBA00022840"/>
    </source>
</evidence>
<evidence type="ECO:0000256" key="2">
    <source>
        <dbReference type="ARBA" id="ARBA00022692"/>
    </source>
</evidence>
<sequence>MHVLKKFLSYYKPYRKLFYTDMLCAVLASSVDLAFPLILSYLARNIFNKSPDQILHTIAIVCAALLGMYVLRYFCQYYITSWGHIMGARMESDMRRDLFYHLQRLSFSYYDRNNTGDMISKLVSDLFDISELAHHGPENLFISLLKMAGAFVILLTINVPMTLILMVVTVLMLIYSFDQNRKMRAVFYDNRVKISGINARVQDSLSGIRVVKSFANEEIEKRKFDESNDHFFLSKSDSYHSMGRFFAGNEFFEGLLYIVVLAAGGFSIVNHTLRISDLPIYILYINIYTNPMELLINFTEQFQKGYAGFKRFLGVVETEPEIVQKPDAKPLTHVKGDIEYRHVSFAYHQKEGNVLEDINIRIPAGRTIALVGPSGGGKTTLCSLLPRFYEVSGGRITIDGTDIRDITLSSLRNAIGMVQQDVYLFAGSIRENIAYGDPEAGDAEIEEAAKNANIHDFILSLPDGYDTYVGERGVRLSGGQKQRISVARVFLKNPPILILDEATSALDNESERHIQQSLEKLSQNRTTIVIAHRLSTIEHADEIVVITDAGIVERGTHKDLLKSGGIYARYYNMQFEGLEQSEGFYM</sequence>
<feature type="domain" description="ABC transmembrane type-1" evidence="9">
    <location>
        <begin position="22"/>
        <end position="304"/>
    </location>
</feature>
<dbReference type="Proteomes" id="UP000001551">
    <property type="component" value="Chromosome"/>
</dbReference>
<keyword evidence="5 7" id="KW-1133">Transmembrane helix</keyword>
<evidence type="ECO:0000256" key="7">
    <source>
        <dbReference type="SAM" id="Phobius"/>
    </source>
</evidence>
<dbReference type="Pfam" id="PF00664">
    <property type="entry name" value="ABC_membrane"/>
    <property type="match status" value="1"/>
</dbReference>
<dbReference type="EMBL" id="CP002400">
    <property type="protein sequence ID" value="ADU26935.1"/>
    <property type="molecule type" value="Genomic_DNA"/>
</dbReference>
<dbReference type="GO" id="GO:0015421">
    <property type="term" value="F:ABC-type oligopeptide transporter activity"/>
    <property type="evidence" value="ECO:0007669"/>
    <property type="project" value="TreeGrafter"/>
</dbReference>
<dbReference type="Pfam" id="PF00005">
    <property type="entry name" value="ABC_tran"/>
    <property type="match status" value="1"/>
</dbReference>
<dbReference type="SUPFAM" id="SSF52540">
    <property type="entry name" value="P-loop containing nucleoside triphosphate hydrolases"/>
    <property type="match status" value="1"/>
</dbReference>
<keyword evidence="6 7" id="KW-0472">Membrane</keyword>
<accession>E6U6W8</accession>
<dbReference type="PROSITE" id="PS50893">
    <property type="entry name" value="ABC_TRANSPORTER_2"/>
    <property type="match status" value="1"/>
</dbReference>
<dbReference type="GO" id="GO:0005524">
    <property type="term" value="F:ATP binding"/>
    <property type="evidence" value="ECO:0007669"/>
    <property type="project" value="UniProtKB-KW"/>
</dbReference>
<dbReference type="GO" id="GO:0005886">
    <property type="term" value="C:plasma membrane"/>
    <property type="evidence" value="ECO:0007669"/>
    <property type="project" value="UniProtKB-SubCell"/>
</dbReference>
<dbReference type="SUPFAM" id="SSF90123">
    <property type="entry name" value="ABC transporter transmembrane region"/>
    <property type="match status" value="1"/>
</dbReference>
<evidence type="ECO:0000256" key="3">
    <source>
        <dbReference type="ARBA" id="ARBA00022741"/>
    </source>
</evidence>
<evidence type="ECO:0000256" key="6">
    <source>
        <dbReference type="ARBA" id="ARBA00023136"/>
    </source>
</evidence>
<dbReference type="InterPro" id="IPR039421">
    <property type="entry name" value="Type_1_exporter"/>
</dbReference>
<feature type="transmembrane region" description="Helical" evidence="7">
    <location>
        <begin position="17"/>
        <end position="42"/>
    </location>
</feature>
<dbReference type="HOGENOM" id="CLU_000604_84_3_9"/>